<evidence type="ECO:0000313" key="3">
    <source>
        <dbReference type="EMBL" id="KRO39043.1"/>
    </source>
</evidence>
<sequence length="280" mass="31231">MNQFDQFQYALSLTKVSENIFAFTPDSRYFVGNTPHGGYLMAIMNKALSSVMPHPSAINSNIYYLDRTEPAEAEIHIEILRTSRGSTMGQAKLIQDGKIRCLFSGLYSDFKYMKGYSGLGTPVPSIMHSVAEEEYKAMSYDILKPGSTPSFIQQLELSVHPQHAWWDREIASGDAEARCSGYLELIGGPADEFVLSYLSDILPPVVQNKYGSLGWVPTLTLTTNIRQLPTTNKLFIDGLAKDISNGYFEQDCNIWDMNGNLVATSRQLAKILKSEEKISS</sequence>
<dbReference type="Pfam" id="PF20789">
    <property type="entry name" value="4HBT_3C"/>
    <property type="match status" value="1"/>
</dbReference>
<organism evidence="3 4">
    <name type="scientific">SAR86 cluster bacterium BACL1 MAG-120920-bin57</name>
    <dbReference type="NCBI Taxonomy" id="1655571"/>
    <lineage>
        <taxon>Bacteria</taxon>
        <taxon>Pseudomonadati</taxon>
        <taxon>Pseudomonadota</taxon>
        <taxon>Gammaproteobacteria</taxon>
        <taxon>SAR86 cluster</taxon>
    </lineage>
</organism>
<evidence type="ECO:0000259" key="2">
    <source>
        <dbReference type="Pfam" id="PF20789"/>
    </source>
</evidence>
<comment type="caution">
    <text evidence="3">The sequence shown here is derived from an EMBL/GenBank/DDBJ whole genome shotgun (WGS) entry which is preliminary data.</text>
</comment>
<gene>
    <name evidence="3" type="ORF">ABR63_07090</name>
</gene>
<dbReference type="SUPFAM" id="SSF54637">
    <property type="entry name" value="Thioesterase/thiol ester dehydrase-isomerase"/>
    <property type="match status" value="2"/>
</dbReference>
<evidence type="ECO:0000259" key="1">
    <source>
        <dbReference type="Pfam" id="PF13622"/>
    </source>
</evidence>
<protein>
    <submittedName>
        <fullName evidence="3">Thioesterase</fullName>
    </submittedName>
</protein>
<name>A0A0R2PSP2_9GAMM</name>
<accession>A0A0R2PSP2</accession>
<dbReference type="InterPro" id="IPR029069">
    <property type="entry name" value="HotDog_dom_sf"/>
</dbReference>
<dbReference type="InterPro" id="IPR052389">
    <property type="entry name" value="Sec_Metab_Biosynth-Assoc"/>
</dbReference>
<dbReference type="EMBL" id="LIAV01000250">
    <property type="protein sequence ID" value="KRO39043.1"/>
    <property type="molecule type" value="Genomic_DNA"/>
</dbReference>
<proteinExistence type="predicted"/>
<dbReference type="Proteomes" id="UP000050874">
    <property type="component" value="Unassembled WGS sequence"/>
</dbReference>
<dbReference type="Pfam" id="PF13622">
    <property type="entry name" value="4HBT_3"/>
    <property type="match status" value="1"/>
</dbReference>
<dbReference type="PANTHER" id="PTHR38110:SF1">
    <property type="entry name" value="THIOESTERASE DOMAIN-CONTAINING PROTEIN"/>
    <property type="match status" value="1"/>
</dbReference>
<dbReference type="InterPro" id="IPR042171">
    <property type="entry name" value="Acyl-CoA_hotdog"/>
</dbReference>
<dbReference type="AlphaFoldDB" id="A0A0R2PSP2"/>
<dbReference type="PANTHER" id="PTHR38110">
    <property type="entry name" value="CHROMOSOME 23, WHOLE GENOME SHOTGUN SEQUENCE"/>
    <property type="match status" value="1"/>
</dbReference>
<dbReference type="Gene3D" id="2.40.160.210">
    <property type="entry name" value="Acyl-CoA thioesterase, double hotdog domain"/>
    <property type="match status" value="1"/>
</dbReference>
<reference evidence="4" key="1">
    <citation type="submission" date="2015-10" db="EMBL/GenBank/DDBJ databases">
        <title>Metagenome-Assembled Genomes uncover a global brackish microbiome.</title>
        <authorList>
            <person name="Hugerth L.W."/>
            <person name="Larsson J."/>
            <person name="Alneberg J."/>
            <person name="Lindh M.V."/>
            <person name="Legrand C."/>
            <person name="Pinhassi J."/>
            <person name="Andersson A."/>
        </authorList>
    </citation>
    <scope>NUCLEOTIDE SEQUENCE [LARGE SCALE GENOMIC DNA]</scope>
</reference>
<dbReference type="InterPro" id="IPR049449">
    <property type="entry name" value="TesB_ACOT8-like_N"/>
</dbReference>
<feature type="domain" description="Acyl-CoA thioesterase-like C-terminal" evidence="2">
    <location>
        <begin position="145"/>
        <end position="269"/>
    </location>
</feature>
<evidence type="ECO:0000313" key="4">
    <source>
        <dbReference type="Proteomes" id="UP000050874"/>
    </source>
</evidence>
<feature type="domain" description="Acyl-CoA thioesterase-like N-terminal HotDog" evidence="1">
    <location>
        <begin position="31"/>
        <end position="104"/>
    </location>
</feature>
<dbReference type="InterPro" id="IPR049450">
    <property type="entry name" value="ACOT8-like_C"/>
</dbReference>